<evidence type="ECO:0000256" key="4">
    <source>
        <dbReference type="ARBA" id="ARBA00022967"/>
    </source>
</evidence>
<dbReference type="InterPro" id="IPR003959">
    <property type="entry name" value="ATPase_AAA_core"/>
</dbReference>
<dbReference type="KEGG" id="vbl:L21SP4_00126"/>
<dbReference type="GO" id="GO:0006302">
    <property type="term" value="P:double-strand break repair"/>
    <property type="evidence" value="ECO:0007669"/>
    <property type="project" value="InterPro"/>
</dbReference>
<dbReference type="CDD" id="cd00267">
    <property type="entry name" value="ABC_ATPase"/>
    <property type="match status" value="1"/>
</dbReference>
<evidence type="ECO:0000259" key="6">
    <source>
        <dbReference type="SMART" id="SM00382"/>
    </source>
</evidence>
<dbReference type="InterPro" id="IPR038729">
    <property type="entry name" value="Rad50/SbcC_AAA"/>
</dbReference>
<dbReference type="Pfam" id="PF13304">
    <property type="entry name" value="AAA_21"/>
    <property type="match status" value="1"/>
</dbReference>
<dbReference type="SMART" id="SM00382">
    <property type="entry name" value="AAA"/>
    <property type="match status" value="1"/>
</dbReference>
<reference evidence="7 8" key="2">
    <citation type="journal article" date="2016" name="ISME J.">
        <title>Characterization of the first cultured representative of Verrucomicrobia subdivision 5 indicates the proposal of a novel phylum.</title>
        <authorList>
            <person name="Spring S."/>
            <person name="Bunk B."/>
            <person name="Sproer C."/>
            <person name="Schumann P."/>
            <person name="Rohde M."/>
            <person name="Tindall B.J."/>
            <person name="Klenk H.P."/>
        </authorList>
    </citation>
    <scope>NUCLEOTIDE SEQUENCE [LARGE SCALE GENOMIC DNA]</scope>
    <source>
        <strain evidence="7 8">L21-Fru-AB</strain>
    </source>
</reference>
<dbReference type="STRING" id="1307763.L21SP4_00126"/>
<dbReference type="GO" id="GO:0022857">
    <property type="term" value="F:transmembrane transporter activity"/>
    <property type="evidence" value="ECO:0007669"/>
    <property type="project" value="InterPro"/>
</dbReference>
<evidence type="ECO:0000256" key="3">
    <source>
        <dbReference type="ARBA" id="ARBA00022840"/>
    </source>
</evidence>
<dbReference type="GO" id="GO:0005524">
    <property type="term" value="F:ATP binding"/>
    <property type="evidence" value="ECO:0007669"/>
    <property type="project" value="UniProtKB-KW"/>
</dbReference>
<reference evidence="8" key="1">
    <citation type="submission" date="2015-02" db="EMBL/GenBank/DDBJ databases">
        <title>Description and complete genome sequence of the first cultured representative of the subdivision 5 of the Verrucomicrobia phylum.</title>
        <authorList>
            <person name="Spring S."/>
            <person name="Bunk B."/>
            <person name="Sproer C."/>
            <person name="Klenk H.-P."/>
        </authorList>
    </citation>
    <scope>NUCLEOTIDE SEQUENCE [LARGE SCALE GENOMIC DNA]</scope>
    <source>
        <strain evidence="8">L21-Fru-AB</strain>
    </source>
</reference>
<keyword evidence="4" id="KW-1278">Translocase</keyword>
<evidence type="ECO:0000256" key="1">
    <source>
        <dbReference type="ARBA" id="ARBA00022448"/>
    </source>
</evidence>
<keyword evidence="3 7" id="KW-0067">ATP-binding</keyword>
<dbReference type="Gene3D" id="3.40.50.300">
    <property type="entry name" value="P-loop containing nucleotide triphosphate hydrolases"/>
    <property type="match status" value="2"/>
</dbReference>
<keyword evidence="8" id="KW-1185">Reference proteome</keyword>
<keyword evidence="1" id="KW-0813">Transport</keyword>
<feature type="domain" description="AAA+ ATPase" evidence="6">
    <location>
        <begin position="24"/>
        <end position="166"/>
    </location>
</feature>
<keyword evidence="2" id="KW-0547">Nucleotide-binding</keyword>
<evidence type="ECO:0000313" key="7">
    <source>
        <dbReference type="EMBL" id="AKJ63412.1"/>
    </source>
</evidence>
<accession>A0A0G3EDF1</accession>
<keyword evidence="5" id="KW-0472">Membrane</keyword>
<name>A0A0G3EDF1_9BACT</name>
<dbReference type="InterPro" id="IPR005895">
    <property type="entry name" value="ABC_transptr_haem_export_CcmA"/>
</dbReference>
<evidence type="ECO:0000256" key="2">
    <source>
        <dbReference type="ARBA" id="ARBA00022741"/>
    </source>
</evidence>
<dbReference type="SUPFAM" id="SSF52540">
    <property type="entry name" value="P-loop containing nucleoside triphosphate hydrolases"/>
    <property type="match status" value="1"/>
</dbReference>
<organism evidence="7 8">
    <name type="scientific">Kiritimatiella glycovorans</name>
    <dbReference type="NCBI Taxonomy" id="1307763"/>
    <lineage>
        <taxon>Bacteria</taxon>
        <taxon>Pseudomonadati</taxon>
        <taxon>Kiritimatiellota</taxon>
        <taxon>Kiritimatiellia</taxon>
        <taxon>Kiritimatiellales</taxon>
        <taxon>Kiritimatiellaceae</taxon>
        <taxon>Kiritimatiella</taxon>
    </lineage>
</organism>
<dbReference type="PANTHER" id="PTHR43499">
    <property type="entry name" value="ABC TRANSPORTER I FAMILY MEMBER 1"/>
    <property type="match status" value="1"/>
</dbReference>
<dbReference type="InterPro" id="IPR003593">
    <property type="entry name" value="AAA+_ATPase"/>
</dbReference>
<dbReference type="Pfam" id="PF13476">
    <property type="entry name" value="AAA_23"/>
    <property type="match status" value="1"/>
</dbReference>
<dbReference type="InterPro" id="IPR027417">
    <property type="entry name" value="P-loop_NTPase"/>
</dbReference>
<protein>
    <submittedName>
        <fullName evidence="7">ABC transporter ATP-binding protein</fullName>
    </submittedName>
</protein>
<proteinExistence type="predicted"/>
<dbReference type="EMBL" id="CP010904">
    <property type="protein sequence ID" value="AKJ63412.1"/>
    <property type="molecule type" value="Genomic_DNA"/>
</dbReference>
<dbReference type="Proteomes" id="UP000035268">
    <property type="component" value="Chromosome"/>
</dbReference>
<dbReference type="AlphaFoldDB" id="A0A0G3EDF1"/>
<dbReference type="PANTHER" id="PTHR43499:SF1">
    <property type="entry name" value="ABC TRANSPORTER I FAMILY MEMBER 1"/>
    <property type="match status" value="1"/>
</dbReference>
<evidence type="ECO:0000256" key="5">
    <source>
        <dbReference type="ARBA" id="ARBA00023136"/>
    </source>
</evidence>
<dbReference type="GO" id="GO:0016887">
    <property type="term" value="F:ATP hydrolysis activity"/>
    <property type="evidence" value="ECO:0007669"/>
    <property type="project" value="InterPro"/>
</dbReference>
<gene>
    <name evidence="7" type="ORF">L21SP4_00126</name>
</gene>
<evidence type="ECO:0000313" key="8">
    <source>
        <dbReference type="Proteomes" id="UP000035268"/>
    </source>
</evidence>
<dbReference type="GO" id="GO:0017004">
    <property type="term" value="P:cytochrome complex assembly"/>
    <property type="evidence" value="ECO:0007669"/>
    <property type="project" value="InterPro"/>
</dbReference>
<sequence>MIRSVRLCFAHSLQVKGARTIEFSGGMNVVAGPNGSGKSTLLRALNTCERCEIRRAGGAPVRYFSAETMNPHHPTGPAGDMQEMILRVRGVFTSHGEIMRSALAAVPLREGETLLVDEPEAGQDLEGVKRIREAFDVLCARGGQVIAATHHPVLMEGVKVIELVPGYVGRMRAECRRWLGEDADRSS</sequence>